<reference evidence="1 2" key="1">
    <citation type="journal article" date="2022" name="Plant J.">
        <title>Chromosome-level genome of Camellia lanceoleosa provides a valuable resource for understanding genome evolution and self-incompatibility.</title>
        <authorList>
            <person name="Gong W."/>
            <person name="Xiao S."/>
            <person name="Wang L."/>
            <person name="Liao Z."/>
            <person name="Chang Y."/>
            <person name="Mo W."/>
            <person name="Hu G."/>
            <person name="Li W."/>
            <person name="Zhao G."/>
            <person name="Zhu H."/>
            <person name="Hu X."/>
            <person name="Ji K."/>
            <person name="Xiang X."/>
            <person name="Song Q."/>
            <person name="Yuan D."/>
            <person name="Jin S."/>
            <person name="Zhang L."/>
        </authorList>
    </citation>
    <scope>NUCLEOTIDE SEQUENCE [LARGE SCALE GENOMIC DNA]</scope>
    <source>
        <strain evidence="1">SQ_2022a</strain>
    </source>
</reference>
<organism evidence="1 2">
    <name type="scientific">Camellia lanceoleosa</name>
    <dbReference type="NCBI Taxonomy" id="1840588"/>
    <lineage>
        <taxon>Eukaryota</taxon>
        <taxon>Viridiplantae</taxon>
        <taxon>Streptophyta</taxon>
        <taxon>Embryophyta</taxon>
        <taxon>Tracheophyta</taxon>
        <taxon>Spermatophyta</taxon>
        <taxon>Magnoliopsida</taxon>
        <taxon>eudicotyledons</taxon>
        <taxon>Gunneridae</taxon>
        <taxon>Pentapetalae</taxon>
        <taxon>asterids</taxon>
        <taxon>Ericales</taxon>
        <taxon>Theaceae</taxon>
        <taxon>Camellia</taxon>
    </lineage>
</organism>
<evidence type="ECO:0000313" key="2">
    <source>
        <dbReference type="Proteomes" id="UP001060215"/>
    </source>
</evidence>
<evidence type="ECO:0000313" key="1">
    <source>
        <dbReference type="EMBL" id="KAI8016834.1"/>
    </source>
</evidence>
<dbReference type="Proteomes" id="UP001060215">
    <property type="component" value="Chromosome 2"/>
</dbReference>
<sequence>MAYLASPKLVHYIVGYLQEEALNSYIEFWNDLEKGNVENVPAPAIAIDYWQLPPESTLQDVIIIIRADEVHHRDLNHSTSDIQCQGHELREYPAPVGYH</sequence>
<accession>A0ACC0HUU9</accession>
<keyword evidence="2" id="KW-1185">Reference proteome</keyword>
<protein>
    <submittedName>
        <fullName evidence="1">Uncharacterized protein</fullName>
    </submittedName>
</protein>
<comment type="caution">
    <text evidence="1">The sequence shown here is derived from an EMBL/GenBank/DDBJ whole genome shotgun (WGS) entry which is preliminary data.</text>
</comment>
<proteinExistence type="predicted"/>
<name>A0ACC0HUU9_9ERIC</name>
<dbReference type="EMBL" id="CM045759">
    <property type="protein sequence ID" value="KAI8016834.1"/>
    <property type="molecule type" value="Genomic_DNA"/>
</dbReference>
<gene>
    <name evidence="1" type="ORF">LOK49_LG04G03399</name>
</gene>